<organism evidence="13 14">
    <name type="scientific">Stella humosa</name>
    <dbReference type="NCBI Taxonomy" id="94"/>
    <lineage>
        <taxon>Bacteria</taxon>
        <taxon>Pseudomonadati</taxon>
        <taxon>Pseudomonadota</taxon>
        <taxon>Alphaproteobacteria</taxon>
        <taxon>Rhodospirillales</taxon>
        <taxon>Stellaceae</taxon>
        <taxon>Stella</taxon>
    </lineage>
</organism>
<comment type="pathway">
    <text evidence="11">Sulfur metabolism; glutathione metabolism.</text>
</comment>
<feature type="binding site" evidence="10">
    <location>
        <begin position="460"/>
        <end position="461"/>
    </location>
    <ligand>
        <name>L-glutamate</name>
        <dbReference type="ChEBI" id="CHEBI:29985"/>
    </ligand>
</feature>
<name>A0A3N1KYH9_9PROT</name>
<feature type="signal peptide" evidence="12">
    <location>
        <begin position="1"/>
        <end position="21"/>
    </location>
</feature>
<feature type="binding site" evidence="10">
    <location>
        <position position="110"/>
    </location>
    <ligand>
        <name>L-glutamate</name>
        <dbReference type="ChEBI" id="CHEBI:29985"/>
    </ligand>
</feature>
<dbReference type="InterPro" id="IPR043137">
    <property type="entry name" value="GGT_ssub_C"/>
</dbReference>
<dbReference type="Gene3D" id="1.10.246.130">
    <property type="match status" value="1"/>
</dbReference>
<protein>
    <recommendedName>
        <fullName evidence="11">Glutathione hydrolase proenzyme</fullName>
        <ecNumber evidence="11">2.3.2.2</ecNumber>
        <ecNumber evidence="11">3.4.19.13</ecNumber>
    </recommendedName>
    <component>
        <recommendedName>
            <fullName evidence="11">Glutathione hydrolase large chain</fullName>
        </recommendedName>
    </component>
    <component>
        <recommendedName>
            <fullName evidence="11">Glutathione hydrolase small chain</fullName>
        </recommendedName>
    </component>
</protein>
<keyword evidence="11" id="KW-0317">Glutathione biosynthesis</keyword>
<dbReference type="GO" id="GO:0036374">
    <property type="term" value="F:glutathione hydrolase activity"/>
    <property type="evidence" value="ECO:0007669"/>
    <property type="project" value="UniProtKB-UniRule"/>
</dbReference>
<evidence type="ECO:0000256" key="2">
    <source>
        <dbReference type="ARBA" id="ARBA00001089"/>
    </source>
</evidence>
<comment type="similarity">
    <text evidence="3 11">Belongs to the gamma-glutamyltransferase family.</text>
</comment>
<proteinExistence type="inferred from homology"/>
<keyword evidence="14" id="KW-1185">Reference proteome</keyword>
<dbReference type="GO" id="GO:0006750">
    <property type="term" value="P:glutathione biosynthetic process"/>
    <property type="evidence" value="ECO:0007669"/>
    <property type="project" value="UniProtKB-KW"/>
</dbReference>
<evidence type="ECO:0000256" key="12">
    <source>
        <dbReference type="SAM" id="SignalP"/>
    </source>
</evidence>
<evidence type="ECO:0000256" key="8">
    <source>
        <dbReference type="ARBA" id="ARBA00047417"/>
    </source>
</evidence>
<dbReference type="PANTHER" id="PTHR43199:SF1">
    <property type="entry name" value="GLUTATHIONE HYDROLASE PROENZYME"/>
    <property type="match status" value="1"/>
</dbReference>
<comment type="subunit">
    <text evidence="11">This enzyme consists of two polypeptide chains, which are synthesized in precursor form from a single polypeptide.</text>
</comment>
<feature type="active site" description="Nucleophile" evidence="9">
    <location>
        <position position="396"/>
    </location>
</feature>
<dbReference type="InterPro" id="IPR051792">
    <property type="entry name" value="GGT_bact"/>
</dbReference>
<dbReference type="AlphaFoldDB" id="A0A3N1KYH9"/>
<keyword evidence="4 11" id="KW-0808">Transferase</keyword>
<dbReference type="InterPro" id="IPR029055">
    <property type="entry name" value="Ntn_hydrolases_N"/>
</dbReference>
<keyword evidence="5 11" id="KW-0378">Hydrolase</keyword>
<dbReference type="Proteomes" id="UP000278222">
    <property type="component" value="Unassembled WGS sequence"/>
</dbReference>
<keyword evidence="6 11" id="KW-0865">Zymogen</keyword>
<evidence type="ECO:0000256" key="11">
    <source>
        <dbReference type="RuleBase" id="RU368036"/>
    </source>
</evidence>
<evidence type="ECO:0000256" key="5">
    <source>
        <dbReference type="ARBA" id="ARBA00022801"/>
    </source>
</evidence>
<dbReference type="UniPathway" id="UPA00204"/>
<dbReference type="EMBL" id="RJKX01000015">
    <property type="protein sequence ID" value="ROP84217.1"/>
    <property type="molecule type" value="Genomic_DNA"/>
</dbReference>
<keyword evidence="7 11" id="KW-0012">Acyltransferase</keyword>
<dbReference type="RefSeq" id="WP_123691968.1">
    <property type="nucleotide sequence ID" value="NZ_AP019700.1"/>
</dbReference>
<evidence type="ECO:0000256" key="10">
    <source>
        <dbReference type="PIRSR" id="PIRSR600101-2"/>
    </source>
</evidence>
<feature type="binding site" evidence="10">
    <location>
        <position position="483"/>
    </location>
    <ligand>
        <name>L-glutamate</name>
        <dbReference type="ChEBI" id="CHEBI:29985"/>
    </ligand>
</feature>
<dbReference type="InterPro" id="IPR000101">
    <property type="entry name" value="GGT_peptidase"/>
</dbReference>
<dbReference type="PRINTS" id="PR01210">
    <property type="entry name" value="GGTRANSPTASE"/>
</dbReference>
<dbReference type="GO" id="GO:0006751">
    <property type="term" value="P:glutathione catabolic process"/>
    <property type="evidence" value="ECO:0007669"/>
    <property type="project" value="UniProtKB-UniRule"/>
</dbReference>
<evidence type="ECO:0000256" key="4">
    <source>
        <dbReference type="ARBA" id="ARBA00022679"/>
    </source>
</evidence>
<comment type="catalytic activity">
    <reaction evidence="8 11">
        <text>an N-terminal (5-L-glutamyl)-[peptide] + an alpha-amino acid = 5-L-glutamyl amino acid + an N-terminal L-alpha-aminoacyl-[peptide]</text>
        <dbReference type="Rhea" id="RHEA:23904"/>
        <dbReference type="Rhea" id="RHEA-COMP:9780"/>
        <dbReference type="Rhea" id="RHEA-COMP:9795"/>
        <dbReference type="ChEBI" id="CHEBI:77644"/>
        <dbReference type="ChEBI" id="CHEBI:78597"/>
        <dbReference type="ChEBI" id="CHEBI:78599"/>
        <dbReference type="ChEBI" id="CHEBI:78608"/>
        <dbReference type="EC" id="2.3.2.2"/>
    </reaction>
</comment>
<comment type="caution">
    <text evidence="13">The sequence shown here is derived from an EMBL/GenBank/DDBJ whole genome shotgun (WGS) entry which is preliminary data.</text>
</comment>
<dbReference type="Gene3D" id="3.60.20.40">
    <property type="match status" value="1"/>
</dbReference>
<keyword evidence="12" id="KW-0732">Signal</keyword>
<comment type="catalytic activity">
    <reaction evidence="1 11">
        <text>an S-substituted glutathione + H2O = an S-substituted L-cysteinylglycine + L-glutamate</text>
        <dbReference type="Rhea" id="RHEA:59468"/>
        <dbReference type="ChEBI" id="CHEBI:15377"/>
        <dbReference type="ChEBI" id="CHEBI:29985"/>
        <dbReference type="ChEBI" id="CHEBI:90779"/>
        <dbReference type="ChEBI" id="CHEBI:143103"/>
        <dbReference type="EC" id="3.4.19.13"/>
    </reaction>
</comment>
<dbReference type="NCBIfam" id="TIGR00066">
    <property type="entry name" value="g_glut_trans"/>
    <property type="match status" value="1"/>
</dbReference>
<dbReference type="OrthoDB" id="9781342at2"/>
<comment type="catalytic activity">
    <reaction evidence="2 11">
        <text>glutathione + H2O = L-cysteinylglycine + L-glutamate</text>
        <dbReference type="Rhea" id="RHEA:28807"/>
        <dbReference type="ChEBI" id="CHEBI:15377"/>
        <dbReference type="ChEBI" id="CHEBI:29985"/>
        <dbReference type="ChEBI" id="CHEBI:57925"/>
        <dbReference type="ChEBI" id="CHEBI:61694"/>
        <dbReference type="EC" id="3.4.19.13"/>
    </reaction>
</comment>
<evidence type="ECO:0000313" key="14">
    <source>
        <dbReference type="Proteomes" id="UP000278222"/>
    </source>
</evidence>
<dbReference type="InterPro" id="IPR043138">
    <property type="entry name" value="GGT_lsub"/>
</dbReference>
<evidence type="ECO:0000256" key="7">
    <source>
        <dbReference type="ARBA" id="ARBA00023315"/>
    </source>
</evidence>
<feature type="chain" id="PRO_5018130936" description="Glutathione hydrolase proenzyme" evidence="12">
    <location>
        <begin position="22"/>
        <end position="577"/>
    </location>
</feature>
<dbReference type="EC" id="2.3.2.2" evidence="11"/>
<dbReference type="EC" id="3.4.19.13" evidence="11"/>
<gene>
    <name evidence="13" type="ORF">EDC65_3565</name>
</gene>
<reference evidence="13 14" key="1">
    <citation type="submission" date="2018-11" db="EMBL/GenBank/DDBJ databases">
        <title>Genomic Encyclopedia of Type Strains, Phase IV (KMG-IV): sequencing the most valuable type-strain genomes for metagenomic binning, comparative biology and taxonomic classification.</title>
        <authorList>
            <person name="Goeker M."/>
        </authorList>
    </citation>
    <scope>NUCLEOTIDE SEQUENCE [LARGE SCALE GENOMIC DNA]</scope>
    <source>
        <strain evidence="13 14">DSM 5900</strain>
    </source>
</reference>
<evidence type="ECO:0000256" key="9">
    <source>
        <dbReference type="PIRSR" id="PIRSR600101-1"/>
    </source>
</evidence>
<accession>A0A3N1KYH9</accession>
<evidence type="ECO:0000256" key="3">
    <source>
        <dbReference type="ARBA" id="ARBA00009381"/>
    </source>
</evidence>
<dbReference type="SUPFAM" id="SSF56235">
    <property type="entry name" value="N-terminal nucleophile aminohydrolases (Ntn hydrolases)"/>
    <property type="match status" value="1"/>
</dbReference>
<evidence type="ECO:0000256" key="1">
    <source>
        <dbReference type="ARBA" id="ARBA00001049"/>
    </source>
</evidence>
<dbReference type="GO" id="GO:0103068">
    <property type="term" value="F:leukotriene C4 gamma-glutamyl transferase activity"/>
    <property type="evidence" value="ECO:0007669"/>
    <property type="project" value="UniProtKB-EC"/>
</dbReference>
<sequence>MTMRRWPLAALLCCLVLPAWAGPPAGSPPPGLAPERMAAYARSHMVAAANPLAAAAGRTILQAGGSAVDAAIAVQMVLTLVEPQSSGIGGGAFLLHWSAAGRELRTYDGRETAPAAAGPNLFLGADGRPLRFMDAVVGGLSVGVPGAVRMLEAAHRAHGRLPWADLFQPAIALARDGFAISPRLAATLQDDAALRADPAAGPYFYQPDGSPKPAGTLLANPALAATLQAIATGGADALHTGPIAQDIVAAVAGAARPGSMTLADLVGYRPQVRDAVCVPYRLWRVCGMGPPSSGGVAIAQVLGMVERHDLTAAGPASPDAWHLLLEASRLAFADRDRYVADPDRVPLPPGLLDRRYLADRGGLIRTGESLGRATAGEPPGKRADFAPDRSLEIPATSHMVIVDRDGNAVSMTTTIEGPFGSKLMVRGFLLNNELTDFSFVPEADGRPVANRVEGGKRPRSSMSPTMVFDRDGRLVMALGSPGGARIIGYTLKALVAMLDWDLDPQRAVSLPNLLNRNGPTELEMTPGAGPLADGLRRLGHEVQPMTAPSGLQAIRLLPGGGLVGGADPRREGVAVGD</sequence>
<evidence type="ECO:0000256" key="6">
    <source>
        <dbReference type="ARBA" id="ARBA00023145"/>
    </source>
</evidence>
<feature type="binding site" evidence="10">
    <location>
        <position position="436"/>
    </location>
    <ligand>
        <name>L-glutamate</name>
        <dbReference type="ChEBI" id="CHEBI:29985"/>
    </ligand>
</feature>
<comment type="PTM">
    <text evidence="11">Cleaved by autocatalysis into a large and a small subunit.</text>
</comment>
<dbReference type="Pfam" id="PF01019">
    <property type="entry name" value="G_glu_transpept"/>
    <property type="match status" value="1"/>
</dbReference>
<evidence type="ECO:0000313" key="13">
    <source>
        <dbReference type="EMBL" id="ROP84217.1"/>
    </source>
</evidence>
<dbReference type="PANTHER" id="PTHR43199">
    <property type="entry name" value="GLUTATHIONE HYDROLASE"/>
    <property type="match status" value="1"/>
</dbReference>